<dbReference type="RefSeq" id="YP_008964982.1">
    <property type="nucleotide sequence ID" value="NC_023117.1"/>
</dbReference>
<geneLocation type="mitochondrion" evidence="3"/>
<accession>V5RFB7</accession>
<keyword evidence="3" id="KW-0255">Endonuclease</keyword>
<dbReference type="SUPFAM" id="SSF55608">
    <property type="entry name" value="Homing endonucleases"/>
    <property type="match status" value="2"/>
</dbReference>
<dbReference type="GeneID" id="17963085"/>
<dbReference type="GO" id="GO:0004519">
    <property type="term" value="F:endonuclease activity"/>
    <property type="evidence" value="ECO:0007669"/>
    <property type="project" value="UniProtKB-KW"/>
</dbReference>
<sequence length="445" mass="50956">MLVEVVIKFNVSKNFQNNYNSWAPPSHPGGFAAGVRGGIKLNRKLKLAGTRVYGPNGHTKIGLRYYSSNRPELTSNIFLILELINKNVSFDILFVKSKKVKLGEAVIFNFIVEAQTREGNFDVGLLNELKDFFKDCGKIEIRKNTARYIVKDLKSINEKVIPLLDKLNLQDNLFYENWKRGIDLVNCNKTYTIEILNELKQIKLLIKGIQINNGLSVVPYGSNLGSTVGYTKFSNLERSLIKIPVDLRSVFIGIILSDAAIQKSNVGGDARLQFKQKYSQLEYLYSVFFELSHYCSQSPSVYTTIVHKKKHYALSFTTRSLPCITELYDIFYPEGKKIIPNNIYELLTWRALVHWIEGDGTYSSGITIQTQSFTNQEIVLLMNVLIIKFRLDCSIHVQGSYSVLYIKSKSIKQNLHHMLPYIHPSMLYKFKGPQFKVKKKYTTIN</sequence>
<keyword evidence="3" id="KW-0540">Nuclease</keyword>
<dbReference type="InterPro" id="IPR027434">
    <property type="entry name" value="Homing_endonucl"/>
</dbReference>
<keyword evidence="3" id="KW-0378">Hydrolase</keyword>
<dbReference type="Gene3D" id="3.10.28.10">
    <property type="entry name" value="Homing endonucleases"/>
    <property type="match status" value="3"/>
</dbReference>
<protein>
    <submittedName>
        <fullName evidence="3">LAGLIDADG endonuclease</fullName>
    </submittedName>
</protein>
<proteinExistence type="predicted"/>
<evidence type="ECO:0000259" key="1">
    <source>
        <dbReference type="Pfam" id="PF00961"/>
    </source>
</evidence>
<evidence type="ECO:0000259" key="2">
    <source>
        <dbReference type="Pfam" id="PF03161"/>
    </source>
</evidence>
<dbReference type="Pfam" id="PF03161">
    <property type="entry name" value="LAGLIDADG_2"/>
    <property type="match status" value="1"/>
</dbReference>
<dbReference type="EMBL" id="KF545917">
    <property type="protein sequence ID" value="AHB33541.1"/>
    <property type="molecule type" value="Genomic_DNA"/>
</dbReference>
<dbReference type="Pfam" id="PF00961">
    <property type="entry name" value="LAGLIDADG_1"/>
    <property type="match status" value="1"/>
</dbReference>
<keyword evidence="3" id="KW-0496">Mitochondrion</keyword>
<dbReference type="InterPro" id="IPR004860">
    <property type="entry name" value="LAGLIDADG_dom"/>
</dbReference>
<feature type="domain" description="Homing endonuclease LAGLIDADG" evidence="2">
    <location>
        <begin position="248"/>
        <end position="412"/>
    </location>
</feature>
<organism evidence="3">
    <name type="scientific">Annulohypoxylon stygium</name>
    <dbReference type="NCBI Taxonomy" id="326628"/>
    <lineage>
        <taxon>Eukaryota</taxon>
        <taxon>Fungi</taxon>
        <taxon>Dikarya</taxon>
        <taxon>Ascomycota</taxon>
        <taxon>Pezizomycotina</taxon>
        <taxon>Sordariomycetes</taxon>
        <taxon>Xylariomycetidae</taxon>
        <taxon>Xylariales</taxon>
        <taxon>Hypoxylaceae</taxon>
        <taxon>Annulohypoxylon</taxon>
    </lineage>
</organism>
<evidence type="ECO:0000313" key="3">
    <source>
        <dbReference type="EMBL" id="AHB33541.1"/>
    </source>
</evidence>
<dbReference type="AlphaFoldDB" id="V5RFB7"/>
<reference evidence="3" key="2">
    <citation type="submission" date="2013-12" db="EMBL/GenBank/DDBJ databases">
        <title>Mitochondrial Genome of Annulohypoxylon stygium, cohabitant fungus of Tremella fuciformis, reveals intron diversity.</title>
        <authorList>
            <person name="Hsiang T."/>
        </authorList>
    </citation>
    <scope>NUCLEOTIDE SEQUENCE</scope>
</reference>
<feature type="domain" description="Homing endonuclease LAGLIDADG" evidence="1">
    <location>
        <begin position="89"/>
        <end position="171"/>
    </location>
</feature>
<name>V5RFB7_9PEZI</name>
<gene>
    <name evidence="3" type="primary">oi10cox1</name>
</gene>
<reference evidence="3" key="1">
    <citation type="submission" date="2013-08" db="EMBL/GenBank/DDBJ databases">
        <authorList>
            <person name="Deng Y.-J."/>
            <person name="Xie B.-G."/>
            <person name="Jiang Y.-J."/>
            <person name="Wang Q.-F."/>
            <person name="Lan F.-S."/>
        </authorList>
    </citation>
    <scope>NUCLEOTIDE SEQUENCE</scope>
</reference>